<keyword evidence="2" id="KW-1185">Reference proteome</keyword>
<dbReference type="Proteomes" id="UP000554482">
    <property type="component" value="Unassembled WGS sequence"/>
</dbReference>
<gene>
    <name evidence="1" type="ORF">FRX31_025216</name>
</gene>
<name>A0A7J6VLI6_THATH</name>
<comment type="caution">
    <text evidence="1">The sequence shown here is derived from an EMBL/GenBank/DDBJ whole genome shotgun (WGS) entry which is preliminary data.</text>
</comment>
<proteinExistence type="predicted"/>
<evidence type="ECO:0000313" key="2">
    <source>
        <dbReference type="Proteomes" id="UP000554482"/>
    </source>
</evidence>
<accession>A0A7J6VLI6</accession>
<organism evidence="1 2">
    <name type="scientific">Thalictrum thalictroides</name>
    <name type="common">Rue-anemone</name>
    <name type="synonym">Anemone thalictroides</name>
    <dbReference type="NCBI Taxonomy" id="46969"/>
    <lineage>
        <taxon>Eukaryota</taxon>
        <taxon>Viridiplantae</taxon>
        <taxon>Streptophyta</taxon>
        <taxon>Embryophyta</taxon>
        <taxon>Tracheophyta</taxon>
        <taxon>Spermatophyta</taxon>
        <taxon>Magnoliopsida</taxon>
        <taxon>Ranunculales</taxon>
        <taxon>Ranunculaceae</taxon>
        <taxon>Thalictroideae</taxon>
        <taxon>Thalictrum</taxon>
    </lineage>
</organism>
<reference evidence="1 2" key="1">
    <citation type="submission" date="2020-06" db="EMBL/GenBank/DDBJ databases">
        <title>Transcriptomic and genomic resources for Thalictrum thalictroides and T. hernandezii: Facilitating candidate gene discovery in an emerging model plant lineage.</title>
        <authorList>
            <person name="Arias T."/>
            <person name="Riano-Pachon D.M."/>
            <person name="Di Stilio V.S."/>
        </authorList>
    </citation>
    <scope>NUCLEOTIDE SEQUENCE [LARGE SCALE GENOMIC DNA]</scope>
    <source>
        <strain evidence="2">cv. WT478/WT964</strain>
        <tissue evidence="1">Leaves</tissue>
    </source>
</reference>
<dbReference type="EMBL" id="JABWDY010031025">
    <property type="protein sequence ID" value="KAF5185192.1"/>
    <property type="molecule type" value="Genomic_DNA"/>
</dbReference>
<sequence length="115" mass="12481">METWSIFGHQKNSAGIGFTIGGWSHLPFAAGCMHVSATSPEEAQGIRNNAIYLGVNQLVVGCDNVSLVQCLQSKSIDDESFNLPWNLRGICFHVNLSTLSSLLLFHGSCLSAHIY</sequence>
<protein>
    <submittedName>
        <fullName evidence="1">Uncharacterized protein</fullName>
    </submittedName>
</protein>
<dbReference type="AlphaFoldDB" id="A0A7J6VLI6"/>
<evidence type="ECO:0000313" key="1">
    <source>
        <dbReference type="EMBL" id="KAF5185192.1"/>
    </source>
</evidence>